<feature type="compositionally biased region" description="Polar residues" evidence="1">
    <location>
        <begin position="34"/>
        <end position="51"/>
    </location>
</feature>
<dbReference type="EMBL" id="CAJRST010011112">
    <property type="protein sequence ID" value="CAG5923253.1"/>
    <property type="molecule type" value="Genomic_DNA"/>
</dbReference>
<dbReference type="InterPro" id="IPR031630">
    <property type="entry name" value="CCDC117"/>
</dbReference>
<accession>A0A8S4B5R4</accession>
<evidence type="ECO:0000256" key="1">
    <source>
        <dbReference type="SAM" id="MobiDB-lite"/>
    </source>
</evidence>
<dbReference type="AlphaFoldDB" id="A0A8S4B5R4"/>
<dbReference type="OrthoDB" id="9450632at2759"/>
<proteinExistence type="predicted"/>
<gene>
    <name evidence="2" type="ORF">MMEN_LOCUS10621</name>
</gene>
<protein>
    <submittedName>
        <fullName evidence="2">(Atlantic silverside) hypothetical protein</fullName>
    </submittedName>
</protein>
<feature type="compositionally biased region" description="Pro residues" evidence="1">
    <location>
        <begin position="234"/>
        <end position="255"/>
    </location>
</feature>
<evidence type="ECO:0000313" key="2">
    <source>
        <dbReference type="EMBL" id="CAG5923253.1"/>
    </source>
</evidence>
<feature type="compositionally biased region" description="Low complexity" evidence="1">
    <location>
        <begin position="93"/>
        <end position="106"/>
    </location>
</feature>
<sequence>MHHPGSSSSAVGFLPAMYAFSGPTSVPEFDFGPLSSSERLQGATNSNNSWDTRCHRKHKRRADDEACCAKKRKLMSEAEVDFPENSSAQNDWPAGDSSPSPSARDPPTQPFSVPQPPSALSQPESENFCMEIEAAHRKLQEIEDRITLEDDDEDEDLDIEPAQRRPVLVLSDSLKEGLQRGISDILPHTVAQSVSHSGMELVLWRPPEDPFCRRLKGSLQKQRKQQTMCRQHPTPCPSPAPHRPLSPPSPPPDTPAPLYSFPVTRSSGEEDMEM</sequence>
<dbReference type="PANTHER" id="PTHR36128:SF1">
    <property type="entry name" value="COILED-COIL DOMAIN-CONTAINING PROTEIN 117"/>
    <property type="match status" value="1"/>
</dbReference>
<feature type="region of interest" description="Disordered" evidence="1">
    <location>
        <begin position="218"/>
        <end position="274"/>
    </location>
</feature>
<feature type="region of interest" description="Disordered" evidence="1">
    <location>
        <begin position="78"/>
        <end position="127"/>
    </location>
</feature>
<dbReference type="Pfam" id="PF15810">
    <property type="entry name" value="CCDC117"/>
    <property type="match status" value="1"/>
</dbReference>
<dbReference type="Proteomes" id="UP000677803">
    <property type="component" value="Unassembled WGS sequence"/>
</dbReference>
<dbReference type="PANTHER" id="PTHR36128">
    <property type="entry name" value="COILED-COIL DOMAIN-CONTAINING PROTEIN 117"/>
    <property type="match status" value="1"/>
</dbReference>
<feature type="region of interest" description="Disordered" evidence="1">
    <location>
        <begin position="25"/>
        <end position="66"/>
    </location>
</feature>
<organism evidence="2 3">
    <name type="scientific">Menidia menidia</name>
    <name type="common">Atlantic silverside</name>
    <dbReference type="NCBI Taxonomy" id="238744"/>
    <lineage>
        <taxon>Eukaryota</taxon>
        <taxon>Metazoa</taxon>
        <taxon>Chordata</taxon>
        <taxon>Craniata</taxon>
        <taxon>Vertebrata</taxon>
        <taxon>Euteleostomi</taxon>
        <taxon>Actinopterygii</taxon>
        <taxon>Neopterygii</taxon>
        <taxon>Teleostei</taxon>
        <taxon>Neoteleostei</taxon>
        <taxon>Acanthomorphata</taxon>
        <taxon>Ovalentaria</taxon>
        <taxon>Atherinomorphae</taxon>
        <taxon>Atheriniformes</taxon>
        <taxon>Atherinopsidae</taxon>
        <taxon>Menidiinae</taxon>
        <taxon>Menidia</taxon>
    </lineage>
</organism>
<keyword evidence="3" id="KW-1185">Reference proteome</keyword>
<evidence type="ECO:0000313" key="3">
    <source>
        <dbReference type="Proteomes" id="UP000677803"/>
    </source>
</evidence>
<comment type="caution">
    <text evidence="2">The sequence shown here is derived from an EMBL/GenBank/DDBJ whole genome shotgun (WGS) entry which is preliminary data.</text>
</comment>
<feature type="compositionally biased region" description="Pro residues" evidence="1">
    <location>
        <begin position="107"/>
        <end position="117"/>
    </location>
</feature>
<reference evidence="2" key="1">
    <citation type="submission" date="2021-05" db="EMBL/GenBank/DDBJ databases">
        <authorList>
            <person name="Tigano A."/>
        </authorList>
    </citation>
    <scope>NUCLEOTIDE SEQUENCE</scope>
</reference>
<name>A0A8S4B5R4_9TELE</name>